<dbReference type="GO" id="GO:0016616">
    <property type="term" value="F:oxidoreductase activity, acting on the CH-OH group of donors, NAD or NADP as acceptor"/>
    <property type="evidence" value="ECO:0007669"/>
    <property type="project" value="TreeGrafter"/>
</dbReference>
<dbReference type="InterPro" id="IPR020904">
    <property type="entry name" value="Sc_DH/Rdtase_CS"/>
</dbReference>
<dbReference type="FunFam" id="3.40.50.720:FF:000084">
    <property type="entry name" value="Short-chain dehydrogenase reductase"/>
    <property type="match status" value="1"/>
</dbReference>
<dbReference type="OrthoDB" id="9789398at2"/>
<dbReference type="PRINTS" id="PR00080">
    <property type="entry name" value="SDRFAMILY"/>
</dbReference>
<dbReference type="InterPro" id="IPR036291">
    <property type="entry name" value="NAD(P)-bd_dom_sf"/>
</dbReference>
<dbReference type="GO" id="GO:0030497">
    <property type="term" value="P:fatty acid elongation"/>
    <property type="evidence" value="ECO:0007669"/>
    <property type="project" value="TreeGrafter"/>
</dbReference>
<dbReference type="SMART" id="SM00822">
    <property type="entry name" value="PKS_KR"/>
    <property type="match status" value="1"/>
</dbReference>
<evidence type="ECO:0000259" key="2">
    <source>
        <dbReference type="SMART" id="SM00822"/>
    </source>
</evidence>
<accession>W9H476</accession>
<dbReference type="STRING" id="1385369.N825_12160"/>
<dbReference type="RefSeq" id="WP_037456689.1">
    <property type="nucleotide sequence ID" value="NZ_AVFL01000017.1"/>
</dbReference>
<comment type="caution">
    <text evidence="3">The sequence shown here is derived from an EMBL/GenBank/DDBJ whole genome shotgun (WGS) entry which is preliminary data.</text>
</comment>
<dbReference type="InterPro" id="IPR002347">
    <property type="entry name" value="SDR_fam"/>
</dbReference>
<dbReference type="NCBIfam" id="NF005559">
    <property type="entry name" value="PRK07231.1"/>
    <property type="match status" value="1"/>
</dbReference>
<feature type="domain" description="Ketoreductase" evidence="2">
    <location>
        <begin position="2"/>
        <end position="181"/>
    </location>
</feature>
<evidence type="ECO:0000313" key="4">
    <source>
        <dbReference type="Proteomes" id="UP000019486"/>
    </source>
</evidence>
<dbReference type="CDD" id="cd05233">
    <property type="entry name" value="SDR_c"/>
    <property type="match status" value="1"/>
</dbReference>
<dbReference type="PROSITE" id="PS00061">
    <property type="entry name" value="ADH_SHORT"/>
    <property type="match status" value="1"/>
</dbReference>
<protein>
    <submittedName>
        <fullName evidence="3">3-oxoacyl-ACP reductase</fullName>
    </submittedName>
</protein>
<dbReference type="InterPro" id="IPR057326">
    <property type="entry name" value="KR_dom"/>
</dbReference>
<gene>
    <name evidence="3" type="ORF">N825_12160</name>
</gene>
<evidence type="ECO:0000313" key="3">
    <source>
        <dbReference type="EMBL" id="EWY38558.1"/>
    </source>
</evidence>
<sequence length="252" mass="26164">MRTAIVTGGASGIGLATTRLLLEEGWRVVAADRNPAALDDARGKLSAAADQLRLVELDVTSEEAVDTLVADTASSFGPIGGVVNSAGFGRDIPFFDTTPDLFRQIHEVNVIGAFLVSRAAALAMRETGGGAIVNIASVSGMIGNIGRTAYGASKGAVIAMTKVMAVELAPHAIRVNTVAPGPIETPLVAAVHTPEIREGWHRTVPMRRYGMPDEIASTISFLLDDRRASYVTGQTLAVDGGFVASGLLAPEG</sequence>
<proteinExistence type="inferred from homology"/>
<dbReference type="Proteomes" id="UP000019486">
    <property type="component" value="Unassembled WGS sequence"/>
</dbReference>
<dbReference type="PANTHER" id="PTHR42760">
    <property type="entry name" value="SHORT-CHAIN DEHYDROGENASES/REDUCTASES FAMILY MEMBER"/>
    <property type="match status" value="1"/>
</dbReference>
<dbReference type="SUPFAM" id="SSF51735">
    <property type="entry name" value="NAD(P)-binding Rossmann-fold domains"/>
    <property type="match status" value="1"/>
</dbReference>
<name>W9H476_9PROT</name>
<dbReference type="PANTHER" id="PTHR42760:SF123">
    <property type="entry name" value="OXIDOREDUCTASE"/>
    <property type="match status" value="1"/>
</dbReference>
<dbReference type="EMBL" id="AVFL01000017">
    <property type="protein sequence ID" value="EWY38558.1"/>
    <property type="molecule type" value="Genomic_DNA"/>
</dbReference>
<comment type="similarity">
    <text evidence="1">Belongs to the short-chain dehydrogenases/reductases (SDR) family.</text>
</comment>
<reference evidence="3 4" key="1">
    <citation type="submission" date="2013-08" db="EMBL/GenBank/DDBJ databases">
        <title>The genome sequence of Skermanella stibiiresistens.</title>
        <authorList>
            <person name="Zhu W."/>
            <person name="Wang G."/>
        </authorList>
    </citation>
    <scope>NUCLEOTIDE SEQUENCE [LARGE SCALE GENOMIC DNA]</scope>
    <source>
        <strain evidence="3 4">SB22</strain>
    </source>
</reference>
<evidence type="ECO:0000256" key="1">
    <source>
        <dbReference type="ARBA" id="ARBA00006484"/>
    </source>
</evidence>
<dbReference type="Gene3D" id="3.40.50.720">
    <property type="entry name" value="NAD(P)-binding Rossmann-like Domain"/>
    <property type="match status" value="1"/>
</dbReference>
<organism evidence="3 4">
    <name type="scientific">Skermanella stibiiresistens SB22</name>
    <dbReference type="NCBI Taxonomy" id="1385369"/>
    <lineage>
        <taxon>Bacteria</taxon>
        <taxon>Pseudomonadati</taxon>
        <taxon>Pseudomonadota</taxon>
        <taxon>Alphaproteobacteria</taxon>
        <taxon>Rhodospirillales</taxon>
        <taxon>Azospirillaceae</taxon>
        <taxon>Skermanella</taxon>
    </lineage>
</organism>
<keyword evidence="4" id="KW-1185">Reference proteome</keyword>
<dbReference type="AlphaFoldDB" id="W9H476"/>
<dbReference type="PRINTS" id="PR00081">
    <property type="entry name" value="GDHRDH"/>
</dbReference>
<dbReference type="Pfam" id="PF13561">
    <property type="entry name" value="adh_short_C2"/>
    <property type="match status" value="1"/>
</dbReference>